<dbReference type="InterPro" id="IPR025877">
    <property type="entry name" value="MobA-like_NTP_Trfase"/>
</dbReference>
<dbReference type="KEGG" id="mro:MROS_1770"/>
<reference evidence="2 3" key="1">
    <citation type="journal article" date="2013" name="PLoS ONE">
        <title>Genomic analysis of Melioribacter roseus, facultatively anaerobic organotrophic bacterium representing a novel deep lineage within Bacteriodetes/Chlorobi group.</title>
        <authorList>
            <person name="Kadnikov V.V."/>
            <person name="Mardanov A.V."/>
            <person name="Podosokorskaya O.A."/>
            <person name="Gavrilov S.N."/>
            <person name="Kublanov I.V."/>
            <person name="Beletsky A.V."/>
            <person name="Bonch-Osmolovskaya E.A."/>
            <person name="Ravin N.V."/>
        </authorList>
    </citation>
    <scope>NUCLEOTIDE SEQUENCE [LARGE SCALE GENOMIC DNA]</scope>
    <source>
        <strain evidence="3">JCM 17771 / P3M-2</strain>
    </source>
</reference>
<dbReference type="SUPFAM" id="SSF53448">
    <property type="entry name" value="Nucleotide-diphospho-sugar transferases"/>
    <property type="match status" value="1"/>
</dbReference>
<dbReference type="HOGENOM" id="CLU_1446093_0_0_10"/>
<evidence type="ECO:0000313" key="3">
    <source>
        <dbReference type="Proteomes" id="UP000009011"/>
    </source>
</evidence>
<keyword evidence="3" id="KW-1185">Reference proteome</keyword>
<dbReference type="Proteomes" id="UP000009011">
    <property type="component" value="Chromosome"/>
</dbReference>
<organism evidence="2 3">
    <name type="scientific">Melioribacter roseus (strain DSM 23840 / JCM 17771 / VKM B-2668 / P3M-2)</name>
    <dbReference type="NCBI Taxonomy" id="1191523"/>
    <lineage>
        <taxon>Bacteria</taxon>
        <taxon>Pseudomonadati</taxon>
        <taxon>Ignavibacteriota</taxon>
        <taxon>Ignavibacteria</taxon>
        <taxon>Ignavibacteriales</taxon>
        <taxon>Melioribacteraceae</taxon>
        <taxon>Melioribacter</taxon>
    </lineage>
</organism>
<accession>I6ZSJ9</accession>
<feature type="domain" description="MobA-like NTP transferase" evidence="1">
    <location>
        <begin position="22"/>
        <end position="140"/>
    </location>
</feature>
<dbReference type="OrthoDB" id="635259at2"/>
<evidence type="ECO:0000313" key="2">
    <source>
        <dbReference type="EMBL" id="AFN75004.1"/>
    </source>
</evidence>
<dbReference type="GO" id="GO:0016779">
    <property type="term" value="F:nucleotidyltransferase activity"/>
    <property type="evidence" value="ECO:0007669"/>
    <property type="project" value="UniProtKB-ARBA"/>
</dbReference>
<dbReference type="Gene3D" id="3.90.550.10">
    <property type="entry name" value="Spore Coat Polysaccharide Biosynthesis Protein SpsA, Chain A"/>
    <property type="match status" value="1"/>
</dbReference>
<dbReference type="eggNOG" id="COG0746">
    <property type="taxonomic scope" value="Bacteria"/>
</dbReference>
<dbReference type="RefSeq" id="WP_014856436.1">
    <property type="nucleotide sequence ID" value="NC_018178.1"/>
</dbReference>
<dbReference type="Pfam" id="PF12804">
    <property type="entry name" value="NTP_transf_3"/>
    <property type="match status" value="1"/>
</dbReference>
<evidence type="ECO:0000259" key="1">
    <source>
        <dbReference type="Pfam" id="PF12804"/>
    </source>
</evidence>
<gene>
    <name evidence="2" type="ordered locus">MROS_1770</name>
</gene>
<dbReference type="EMBL" id="CP003557">
    <property type="protein sequence ID" value="AFN75004.1"/>
    <property type="molecule type" value="Genomic_DNA"/>
</dbReference>
<name>I6ZSJ9_MELRP</name>
<dbReference type="AlphaFoldDB" id="I6ZSJ9"/>
<dbReference type="InterPro" id="IPR029044">
    <property type="entry name" value="Nucleotide-diphossugar_trans"/>
</dbReference>
<dbReference type="STRING" id="1191523.MROS_1770"/>
<sequence length="187" mass="21198">MSIKNAVIYVPGEEIHLSSANLKIDERTLLEIIRARLESHFDKVYIIAPDTLAEKYNFKFAIENKAEGLGIISAVYSALTHIDAPGIFITTCLLPFISDGFIEFMKTQQGNLLVSSGKKICYQTGIFSKSILPLLNLIVEDNIKAMNLYRGKKEFTFHFENFIDRITADIIDIDYEKFFISAICCLK</sequence>
<protein>
    <recommendedName>
        <fullName evidence="1">MobA-like NTP transferase domain-containing protein</fullName>
    </recommendedName>
</protein>
<proteinExistence type="predicted"/>